<proteinExistence type="predicted"/>
<accession>A0A1G4II24</accession>
<dbReference type="EMBL" id="CZPT02001757">
    <property type="protein sequence ID" value="SCU71917.1"/>
    <property type="molecule type" value="Genomic_DNA"/>
</dbReference>
<name>A0A1G4II24_TRYEQ</name>
<feature type="compositionally biased region" description="Basic and acidic residues" evidence="1">
    <location>
        <begin position="113"/>
        <end position="132"/>
    </location>
</feature>
<evidence type="ECO:0000313" key="3">
    <source>
        <dbReference type="Proteomes" id="UP000195570"/>
    </source>
</evidence>
<dbReference type="VEuPathDB" id="TriTrypDB:TEOVI_000349900"/>
<reference evidence="2" key="1">
    <citation type="submission" date="2016-09" db="EMBL/GenBank/DDBJ databases">
        <authorList>
            <person name="Hebert L."/>
            <person name="Moumen B."/>
        </authorList>
    </citation>
    <scope>NUCLEOTIDE SEQUENCE [LARGE SCALE GENOMIC DNA]</scope>
    <source>
        <strain evidence="2">OVI</strain>
    </source>
</reference>
<evidence type="ECO:0000256" key="1">
    <source>
        <dbReference type="SAM" id="MobiDB-lite"/>
    </source>
</evidence>
<keyword evidence="3" id="KW-1185">Reference proteome</keyword>
<feature type="compositionally biased region" description="Basic and acidic residues" evidence="1">
    <location>
        <begin position="226"/>
        <end position="238"/>
    </location>
</feature>
<feature type="region of interest" description="Disordered" evidence="1">
    <location>
        <begin position="217"/>
        <end position="245"/>
    </location>
</feature>
<comment type="caution">
    <text evidence="2">The sequence shown here is derived from an EMBL/GenBank/DDBJ whole genome shotgun (WGS) entry which is preliminary data.</text>
</comment>
<feature type="region of interest" description="Disordered" evidence="1">
    <location>
        <begin position="109"/>
        <end position="132"/>
    </location>
</feature>
<sequence>MFEETSNSKWQSCMEMEQAPAVVIFRLLTALICASNIAVEAFNVEGGVKDLKEANTMVRHGIQLERISEDIAKCLKHDKEDPEGWEKACNLAEEALDMLKRIAGELNGPRGNVAEKPEAKQGHSEKITGGWRDWRRESIKPRIGVNGSSPTAMGTTEMYVSVVKVCVEGGGVTSICLVGSASSVKPNSKDLQFDFDACVQHWIDIIGECGDPTIMGMSTLPGGDATKGDRQKQKEENHTLQTPSS</sequence>
<dbReference type="GeneID" id="92377439"/>
<organism evidence="2 3">
    <name type="scientific">Trypanosoma equiperdum</name>
    <dbReference type="NCBI Taxonomy" id="5694"/>
    <lineage>
        <taxon>Eukaryota</taxon>
        <taxon>Discoba</taxon>
        <taxon>Euglenozoa</taxon>
        <taxon>Kinetoplastea</taxon>
        <taxon>Metakinetoplastina</taxon>
        <taxon>Trypanosomatida</taxon>
        <taxon>Trypanosomatidae</taxon>
        <taxon>Trypanosoma</taxon>
    </lineage>
</organism>
<dbReference type="Proteomes" id="UP000195570">
    <property type="component" value="Unassembled WGS sequence"/>
</dbReference>
<gene>
    <name evidence="2" type="ORF">TEOVI_000349900</name>
</gene>
<evidence type="ECO:0000313" key="2">
    <source>
        <dbReference type="EMBL" id="SCU71917.1"/>
    </source>
</evidence>
<protein>
    <submittedName>
        <fullName evidence="2">Uncharacterized protein</fullName>
    </submittedName>
</protein>
<dbReference type="RefSeq" id="XP_067082497.1">
    <property type="nucleotide sequence ID" value="XM_067226396.1"/>
</dbReference>
<dbReference type="AlphaFoldDB" id="A0A1G4II24"/>